<protein>
    <recommendedName>
        <fullName evidence="4">Secreted protein</fullName>
    </recommendedName>
</protein>
<proteinExistence type="predicted"/>
<keyword evidence="1" id="KW-0472">Membrane</keyword>
<keyword evidence="1" id="KW-1133">Transmembrane helix</keyword>
<accession>A0AAV7JFH7</accession>
<comment type="caution">
    <text evidence="2">The sequence shown here is derived from an EMBL/GenBank/DDBJ whole genome shotgun (WGS) entry which is preliminary data.</text>
</comment>
<sequence>MQYAYHHRLCGVSYPVYPVFLLMLVCISQPTVACTLGAFRCSSICFTCPFPFLMNPSFPLSTCQCNKSRLSYLSPEFLFTSNGAATNSSEQWSRCGSCTQTALPLFYLSYITSLQG</sequence>
<organism evidence="2 3">
    <name type="scientific">Oopsacas minuta</name>
    <dbReference type="NCBI Taxonomy" id="111878"/>
    <lineage>
        <taxon>Eukaryota</taxon>
        <taxon>Metazoa</taxon>
        <taxon>Porifera</taxon>
        <taxon>Hexactinellida</taxon>
        <taxon>Hexasterophora</taxon>
        <taxon>Lyssacinosida</taxon>
        <taxon>Leucopsacidae</taxon>
        <taxon>Oopsacas</taxon>
    </lineage>
</organism>
<keyword evidence="3" id="KW-1185">Reference proteome</keyword>
<dbReference type="AlphaFoldDB" id="A0AAV7JFH7"/>
<gene>
    <name evidence="2" type="ORF">LOD99_8765</name>
</gene>
<evidence type="ECO:0000256" key="1">
    <source>
        <dbReference type="SAM" id="Phobius"/>
    </source>
</evidence>
<dbReference type="Proteomes" id="UP001165289">
    <property type="component" value="Unassembled WGS sequence"/>
</dbReference>
<evidence type="ECO:0008006" key="4">
    <source>
        <dbReference type="Google" id="ProtNLM"/>
    </source>
</evidence>
<evidence type="ECO:0000313" key="2">
    <source>
        <dbReference type="EMBL" id="KAI6647500.1"/>
    </source>
</evidence>
<evidence type="ECO:0000313" key="3">
    <source>
        <dbReference type="Proteomes" id="UP001165289"/>
    </source>
</evidence>
<feature type="transmembrane region" description="Helical" evidence="1">
    <location>
        <begin position="12"/>
        <end position="39"/>
    </location>
</feature>
<keyword evidence="1" id="KW-0812">Transmembrane</keyword>
<name>A0AAV7JFH7_9METZ</name>
<reference evidence="2 3" key="1">
    <citation type="journal article" date="2023" name="BMC Biol.">
        <title>The compact genome of the sponge Oopsacas minuta (Hexactinellida) is lacking key metazoan core genes.</title>
        <authorList>
            <person name="Santini S."/>
            <person name="Schenkelaars Q."/>
            <person name="Jourda C."/>
            <person name="Duchesne M."/>
            <person name="Belahbib H."/>
            <person name="Rocher C."/>
            <person name="Selva M."/>
            <person name="Riesgo A."/>
            <person name="Vervoort M."/>
            <person name="Leys S.P."/>
            <person name="Kodjabachian L."/>
            <person name="Le Bivic A."/>
            <person name="Borchiellini C."/>
            <person name="Claverie J.M."/>
            <person name="Renard E."/>
        </authorList>
    </citation>
    <scope>NUCLEOTIDE SEQUENCE [LARGE SCALE GENOMIC DNA]</scope>
    <source>
        <strain evidence="2">SPO-2</strain>
    </source>
</reference>
<dbReference type="EMBL" id="JAKMXF010000342">
    <property type="protein sequence ID" value="KAI6647500.1"/>
    <property type="molecule type" value="Genomic_DNA"/>
</dbReference>